<dbReference type="Pfam" id="PF02544">
    <property type="entry name" value="Steroid_dh"/>
    <property type="match status" value="1"/>
</dbReference>
<keyword evidence="2 5" id="KW-0812">Transmembrane</keyword>
<dbReference type="GO" id="GO:0003865">
    <property type="term" value="F:3-oxo-5-alpha-steroid 4-dehydrogenase activity"/>
    <property type="evidence" value="ECO:0007669"/>
    <property type="project" value="TreeGrafter"/>
</dbReference>
<dbReference type="InterPro" id="IPR001104">
    <property type="entry name" value="3-oxo-5_a-steroid_4-DH_C"/>
</dbReference>
<reference evidence="7 8" key="1">
    <citation type="journal article" date="2018" name="MBio">
        <title>Comparative Genomics Reveals the Core Gene Toolbox for the Fungus-Insect Symbiosis.</title>
        <authorList>
            <person name="Wang Y."/>
            <person name="Stata M."/>
            <person name="Wang W."/>
            <person name="Stajich J.E."/>
            <person name="White M.M."/>
            <person name="Moncalvo J.M."/>
        </authorList>
    </citation>
    <scope>NUCLEOTIDE SEQUENCE [LARGE SCALE GENOMIC DNA]</scope>
    <source>
        <strain evidence="7 8">SWE-8-4</strain>
    </source>
</reference>
<dbReference type="EMBL" id="MBFR01000082">
    <property type="protein sequence ID" value="PVU94619.1"/>
    <property type="molecule type" value="Genomic_DNA"/>
</dbReference>
<comment type="subcellular location">
    <subcellularLocation>
        <location evidence="1">Endomembrane system</location>
        <topology evidence="1">Multi-pass membrane protein</topology>
    </subcellularLocation>
</comment>
<proteinExistence type="predicted"/>
<feature type="transmembrane region" description="Helical" evidence="5">
    <location>
        <begin position="195"/>
        <end position="216"/>
    </location>
</feature>
<keyword evidence="8" id="KW-1185">Reference proteome</keyword>
<dbReference type="InterPro" id="IPR039698">
    <property type="entry name" value="Dfg10/SRD5A3"/>
</dbReference>
<feature type="transmembrane region" description="Helical" evidence="5">
    <location>
        <begin position="87"/>
        <end position="105"/>
    </location>
</feature>
<name>A0A2T9YQL1_9FUNG</name>
<dbReference type="OrthoDB" id="5593511at2759"/>
<dbReference type="GO" id="GO:0005783">
    <property type="term" value="C:endoplasmic reticulum"/>
    <property type="evidence" value="ECO:0007669"/>
    <property type="project" value="TreeGrafter"/>
</dbReference>
<keyword evidence="3 5" id="KW-1133">Transmembrane helix</keyword>
<dbReference type="PROSITE" id="PS50244">
    <property type="entry name" value="S5A_REDUCTASE"/>
    <property type="match status" value="1"/>
</dbReference>
<dbReference type="GO" id="GO:0016095">
    <property type="term" value="P:polyprenol catabolic process"/>
    <property type="evidence" value="ECO:0007669"/>
    <property type="project" value="TreeGrafter"/>
</dbReference>
<protein>
    <recommendedName>
        <fullName evidence="6">3-oxo-5-alpha-steroid 4-dehydrogenase C-terminal domain-containing protein</fullName>
    </recommendedName>
</protein>
<dbReference type="STRING" id="133385.A0A2T9YQL1"/>
<evidence type="ECO:0000313" key="7">
    <source>
        <dbReference type="EMBL" id="PVU94619.1"/>
    </source>
</evidence>
<organism evidence="7 8">
    <name type="scientific">Smittium simulii</name>
    <dbReference type="NCBI Taxonomy" id="133385"/>
    <lineage>
        <taxon>Eukaryota</taxon>
        <taxon>Fungi</taxon>
        <taxon>Fungi incertae sedis</taxon>
        <taxon>Zoopagomycota</taxon>
        <taxon>Kickxellomycotina</taxon>
        <taxon>Harpellomycetes</taxon>
        <taxon>Harpellales</taxon>
        <taxon>Legeriomycetaceae</taxon>
        <taxon>Smittium</taxon>
    </lineage>
</organism>
<evidence type="ECO:0000256" key="5">
    <source>
        <dbReference type="SAM" id="Phobius"/>
    </source>
</evidence>
<accession>A0A2T9YQL1</accession>
<dbReference type="UniPathway" id="UPA00378"/>
<evidence type="ECO:0000256" key="4">
    <source>
        <dbReference type="ARBA" id="ARBA00023136"/>
    </source>
</evidence>
<dbReference type="AlphaFoldDB" id="A0A2T9YQL1"/>
<dbReference type="Proteomes" id="UP000245383">
    <property type="component" value="Unassembled WGS sequence"/>
</dbReference>
<evidence type="ECO:0000256" key="2">
    <source>
        <dbReference type="ARBA" id="ARBA00022692"/>
    </source>
</evidence>
<evidence type="ECO:0000256" key="1">
    <source>
        <dbReference type="ARBA" id="ARBA00004127"/>
    </source>
</evidence>
<comment type="caution">
    <text evidence="7">The sequence shown here is derived from an EMBL/GenBank/DDBJ whole genome shotgun (WGS) entry which is preliminary data.</text>
</comment>
<feature type="domain" description="3-oxo-5-alpha-steroid 4-dehydrogenase C-terminal" evidence="6">
    <location>
        <begin position="231"/>
        <end position="355"/>
    </location>
</feature>
<dbReference type="GO" id="GO:0006488">
    <property type="term" value="P:dolichol-linked oligosaccharide biosynthetic process"/>
    <property type="evidence" value="ECO:0007669"/>
    <property type="project" value="InterPro"/>
</dbReference>
<evidence type="ECO:0000256" key="3">
    <source>
        <dbReference type="ARBA" id="ARBA00022989"/>
    </source>
</evidence>
<keyword evidence="4 5" id="KW-0472">Membrane</keyword>
<dbReference type="PANTHER" id="PTHR14624">
    <property type="entry name" value="DFG10 PROTEIN"/>
    <property type="match status" value="1"/>
</dbReference>
<feature type="transmembrane region" description="Helical" evidence="5">
    <location>
        <begin position="228"/>
        <end position="245"/>
    </location>
</feature>
<evidence type="ECO:0000313" key="8">
    <source>
        <dbReference type="Proteomes" id="UP000245383"/>
    </source>
</evidence>
<dbReference type="PANTHER" id="PTHR14624:SF0">
    <property type="entry name" value="POLYPRENOL REDUCTASE"/>
    <property type="match status" value="1"/>
</dbReference>
<evidence type="ECO:0000259" key="6">
    <source>
        <dbReference type="Pfam" id="PF02544"/>
    </source>
</evidence>
<feature type="transmembrane region" description="Helical" evidence="5">
    <location>
        <begin position="296"/>
        <end position="322"/>
    </location>
</feature>
<sequence>MLIPYICRSFYFFAGITALISEFVPQLRTEFVHYGKVKTTTESSNQLENLKAQNQTGTKSSTSSADFFFAKINITAILRATVSKNSFLYFYLFGTMVSCLLLLHVSNWETRKTMYNPITETDPWFFGVWKTLECKLSPLKSLYLFSIPTKNIELCEPFTESVFRSCVWTLGLYTIHVILRLIETAYWQPLSNAKIHIGHFIVGIFFYILTPFAVFADSIYVNGSIPNSPTLVVILATLLFFYSIYTRYKCHQILFNLKNLSRQGPSSLETTKDNQYSIPMGGWFNRISSPHYTAEILMYFSLYFIAGTNNISFIFLLFWVVVNLTISATETHYWYKRTFKSKYPINRYALIPYIW</sequence>
<gene>
    <name evidence="7" type="ORF">BB561_002404</name>
</gene>